<gene>
    <name evidence="1" type="ORF">FYJ85_14505</name>
</gene>
<organism evidence="1 2">
    <name type="scientific">Victivallis lenta</name>
    <dbReference type="NCBI Taxonomy" id="2606640"/>
    <lineage>
        <taxon>Bacteria</taxon>
        <taxon>Pseudomonadati</taxon>
        <taxon>Lentisphaerota</taxon>
        <taxon>Lentisphaeria</taxon>
        <taxon>Victivallales</taxon>
        <taxon>Victivallaceae</taxon>
        <taxon>Victivallis</taxon>
    </lineage>
</organism>
<dbReference type="AlphaFoldDB" id="A0A844G540"/>
<name>A0A844G540_9BACT</name>
<accession>A0A844G540</accession>
<reference evidence="1 2" key="1">
    <citation type="submission" date="2019-08" db="EMBL/GenBank/DDBJ databases">
        <title>In-depth cultivation of the pig gut microbiome towards novel bacterial diversity and tailored functional studies.</title>
        <authorList>
            <person name="Wylensek D."/>
            <person name="Hitch T.C.A."/>
            <person name="Clavel T."/>
        </authorList>
    </citation>
    <scope>NUCLEOTIDE SEQUENCE [LARGE SCALE GENOMIC DNA]</scope>
    <source>
        <strain evidence="1 2">BBE-744-WT-12</strain>
    </source>
</reference>
<dbReference type="Proteomes" id="UP000435649">
    <property type="component" value="Unassembled WGS sequence"/>
</dbReference>
<evidence type="ECO:0000313" key="2">
    <source>
        <dbReference type="Proteomes" id="UP000435649"/>
    </source>
</evidence>
<comment type="caution">
    <text evidence="1">The sequence shown here is derived from an EMBL/GenBank/DDBJ whole genome shotgun (WGS) entry which is preliminary data.</text>
</comment>
<dbReference type="EMBL" id="VUNS01000017">
    <property type="protein sequence ID" value="MST98253.1"/>
    <property type="molecule type" value="Genomic_DNA"/>
</dbReference>
<sequence length="59" mass="6499">MLSAETVRPVRRALEGEAPVWHALRLDSPETAAEWSVCSVFLPEESPHTVQKLLRAAGC</sequence>
<protein>
    <submittedName>
        <fullName evidence="1">Uncharacterized protein</fullName>
    </submittedName>
</protein>
<dbReference type="RefSeq" id="WP_154419323.1">
    <property type="nucleotide sequence ID" value="NZ_VUNS01000017.1"/>
</dbReference>
<evidence type="ECO:0000313" key="1">
    <source>
        <dbReference type="EMBL" id="MST98253.1"/>
    </source>
</evidence>
<keyword evidence="2" id="KW-1185">Reference proteome</keyword>
<proteinExistence type="predicted"/>